<evidence type="ECO:0000313" key="5">
    <source>
        <dbReference type="EMBL" id="AEE16298.1"/>
    </source>
</evidence>
<dbReference type="Pfam" id="PF00015">
    <property type="entry name" value="MCPsignal"/>
    <property type="match status" value="1"/>
</dbReference>
<gene>
    <name evidence="5" type="ordered locus">Trebr_0862</name>
</gene>
<dbReference type="Gene3D" id="1.10.287.950">
    <property type="entry name" value="Methyl-accepting chemotaxis protein"/>
    <property type="match status" value="1"/>
</dbReference>
<sequence>MLGLKKYAKVPSSTDLTAGAADNRKKTGGEKSHIDFSCADMSSLLGATESLALAFRSKIQSSSNVISNILLQRDQFASFAESMENVVSAIIGINTQMGELNSFVGELKGAVNTSGAAVSQITSSVQHVAEIVSDRISVTTELASATGEGSAKVSKVLGVIDILSKNVDAIKDVISAINDISEQTNLLAMNAAIEAAHAGKAGLGFAVVAGEIRKLSEVTSTNAANIARTLKSMIDTLADARHTADEAGTAMKWIGGKVDETTDSFKEITAEMNELSASSVDVLSSVQSISHSTSELSGKFSEITNHMGNITAEVESSRENFNAIKKSSAEISSLASTDLFDMNDMIACALEIDGCSRKGLLSGDCADSKYSDRKMPFTAIVLKHLNWVTRVRALIDGKISAEGVALGDHHMCDLGRWIDNDAESSGVTANPAFKTLVSEHEALHKIVKVVFEKKETLSRMQLESYYGDLLAKSQAVINALISLKD</sequence>
<protein>
    <submittedName>
        <fullName evidence="5">Methyl-accepting chemotaxis sensory transducer</fullName>
    </submittedName>
</protein>
<dbReference type="Pfam" id="PF13682">
    <property type="entry name" value="CZB"/>
    <property type="match status" value="1"/>
</dbReference>
<proteinExistence type="inferred from homology"/>
<dbReference type="HOGENOM" id="CLU_562491_0_0_12"/>
<evidence type="ECO:0000313" key="6">
    <source>
        <dbReference type="Proteomes" id="UP000006546"/>
    </source>
</evidence>
<dbReference type="Gene3D" id="1.20.120.30">
    <property type="entry name" value="Aspartate receptor, ligand-binding domain"/>
    <property type="match status" value="1"/>
</dbReference>
<dbReference type="PROSITE" id="PS50111">
    <property type="entry name" value="CHEMOTAXIS_TRANSDUC_2"/>
    <property type="match status" value="1"/>
</dbReference>
<name>F4LJ41_TREBD</name>
<evidence type="ECO:0000256" key="2">
    <source>
        <dbReference type="ARBA" id="ARBA00029447"/>
    </source>
</evidence>
<dbReference type="InterPro" id="IPR004089">
    <property type="entry name" value="MCPsignal_dom"/>
</dbReference>
<dbReference type="OrthoDB" id="9808588at2"/>
<dbReference type="PRINTS" id="PR00260">
    <property type="entry name" value="CHEMTRNSDUCR"/>
</dbReference>
<dbReference type="eggNOG" id="COG0840">
    <property type="taxonomic scope" value="Bacteria"/>
</dbReference>
<dbReference type="InterPro" id="IPR025991">
    <property type="entry name" value="Chemoreceptor_zinc-bind_dom"/>
</dbReference>
<dbReference type="GO" id="GO:0004888">
    <property type="term" value="F:transmembrane signaling receptor activity"/>
    <property type="evidence" value="ECO:0007669"/>
    <property type="project" value="InterPro"/>
</dbReference>
<dbReference type="Proteomes" id="UP000006546">
    <property type="component" value="Chromosome"/>
</dbReference>
<dbReference type="AlphaFoldDB" id="F4LJ41"/>
<reference evidence="6" key="1">
    <citation type="submission" date="2011-04" db="EMBL/GenBank/DDBJ databases">
        <title>The complete genome of Treponema brennaborense DSM 12168.</title>
        <authorList>
            <person name="Lucas S."/>
            <person name="Han J."/>
            <person name="Lapidus A."/>
            <person name="Bruce D."/>
            <person name="Goodwin L."/>
            <person name="Pitluck S."/>
            <person name="Peters L."/>
            <person name="Kyrpides N."/>
            <person name="Mavromatis K."/>
            <person name="Ivanova N."/>
            <person name="Mikhailova N."/>
            <person name="Pagani I."/>
            <person name="Teshima H."/>
            <person name="Detter J.C."/>
            <person name="Tapia R."/>
            <person name="Han C."/>
            <person name="Land M."/>
            <person name="Hauser L."/>
            <person name="Markowitz V."/>
            <person name="Cheng J.-F."/>
            <person name="Hugenholtz P."/>
            <person name="Woyke T."/>
            <person name="Wu D."/>
            <person name="Gronow S."/>
            <person name="Wellnitz S."/>
            <person name="Brambilla E."/>
            <person name="Klenk H.-P."/>
            <person name="Eisen J.A."/>
        </authorList>
    </citation>
    <scope>NUCLEOTIDE SEQUENCE [LARGE SCALE GENOMIC DNA]</scope>
    <source>
        <strain evidence="6">DSM 12168 / CIP 105900 / DD5/3</strain>
    </source>
</reference>
<keyword evidence="1 3" id="KW-0807">Transducer</keyword>
<dbReference type="SUPFAM" id="SSF58104">
    <property type="entry name" value="Methyl-accepting chemotaxis protein (MCP) signaling domain"/>
    <property type="match status" value="1"/>
</dbReference>
<evidence type="ECO:0000256" key="1">
    <source>
        <dbReference type="ARBA" id="ARBA00023224"/>
    </source>
</evidence>
<dbReference type="SMART" id="SM00283">
    <property type="entry name" value="MA"/>
    <property type="match status" value="1"/>
</dbReference>
<dbReference type="GO" id="GO:0016020">
    <property type="term" value="C:membrane"/>
    <property type="evidence" value="ECO:0007669"/>
    <property type="project" value="InterPro"/>
</dbReference>
<dbReference type="STRING" id="906968.Trebr_0862"/>
<dbReference type="KEGG" id="tbe:Trebr_0862"/>
<organism evidence="5 6">
    <name type="scientific">Treponema brennaborense (strain DSM 12168 / CIP 105900 / DD5/3)</name>
    <dbReference type="NCBI Taxonomy" id="906968"/>
    <lineage>
        <taxon>Bacteria</taxon>
        <taxon>Pseudomonadati</taxon>
        <taxon>Spirochaetota</taxon>
        <taxon>Spirochaetia</taxon>
        <taxon>Spirochaetales</taxon>
        <taxon>Treponemataceae</taxon>
        <taxon>Treponema</taxon>
    </lineage>
</organism>
<dbReference type="EMBL" id="CP002696">
    <property type="protein sequence ID" value="AEE16298.1"/>
    <property type="molecule type" value="Genomic_DNA"/>
</dbReference>
<evidence type="ECO:0000256" key="3">
    <source>
        <dbReference type="PROSITE-ProRule" id="PRU00284"/>
    </source>
</evidence>
<evidence type="ECO:0000259" key="4">
    <source>
        <dbReference type="PROSITE" id="PS50111"/>
    </source>
</evidence>
<dbReference type="InterPro" id="IPR004090">
    <property type="entry name" value="Chemotax_Me-accpt_rcpt"/>
</dbReference>
<dbReference type="PANTHER" id="PTHR32089">
    <property type="entry name" value="METHYL-ACCEPTING CHEMOTAXIS PROTEIN MCPB"/>
    <property type="match status" value="1"/>
</dbReference>
<feature type="domain" description="Methyl-accepting transducer" evidence="4">
    <location>
        <begin position="82"/>
        <end position="304"/>
    </location>
</feature>
<dbReference type="GO" id="GO:0007165">
    <property type="term" value="P:signal transduction"/>
    <property type="evidence" value="ECO:0007669"/>
    <property type="project" value="UniProtKB-KW"/>
</dbReference>
<dbReference type="RefSeq" id="WP_013758017.1">
    <property type="nucleotide sequence ID" value="NC_015500.1"/>
</dbReference>
<accession>F4LJ41</accession>
<dbReference type="GO" id="GO:0006935">
    <property type="term" value="P:chemotaxis"/>
    <property type="evidence" value="ECO:0007669"/>
    <property type="project" value="InterPro"/>
</dbReference>
<comment type="similarity">
    <text evidence="2">Belongs to the methyl-accepting chemotaxis (MCP) protein family.</text>
</comment>
<dbReference type="PANTHER" id="PTHR32089:SF112">
    <property type="entry name" value="LYSOZYME-LIKE PROTEIN-RELATED"/>
    <property type="match status" value="1"/>
</dbReference>
<keyword evidence="6" id="KW-1185">Reference proteome</keyword>